<sequence>MVVVLVGGLAVISSLNFDRFLKAPGHARFKDEETGIGVTYREAFGNLFRTIDSSSNIWMWMKLPSSCLSFKPTLEGLDDTGWLVTEEVDDEEDGVSVLSKVRDLRGDAEEDDVDDAAEEDGAILRDLTREQVRYSVAIVPGGQSYDQTLQQKFGWPGVIEITKQGSFMVLI</sequence>
<evidence type="ECO:0000313" key="1">
    <source>
        <dbReference type="EMBL" id="ESO84981.1"/>
    </source>
</evidence>
<name>V3ZVM4_LOTGI</name>
<proteinExistence type="predicted"/>
<dbReference type="AlphaFoldDB" id="V3ZVM4"/>
<evidence type="ECO:0000313" key="2">
    <source>
        <dbReference type="Proteomes" id="UP000030746"/>
    </source>
</evidence>
<gene>
    <name evidence="1" type="ORF">LOTGIDRAFT_168240</name>
</gene>
<dbReference type="CTD" id="20240811"/>
<dbReference type="GeneID" id="20240811"/>
<protein>
    <submittedName>
        <fullName evidence="1">Uncharacterized protein</fullName>
    </submittedName>
</protein>
<accession>V3ZVM4</accession>
<keyword evidence="2" id="KW-1185">Reference proteome</keyword>
<dbReference type="HOGENOM" id="CLU_133465_0_0_1"/>
<dbReference type="Proteomes" id="UP000030746">
    <property type="component" value="Unassembled WGS sequence"/>
</dbReference>
<organism evidence="1 2">
    <name type="scientific">Lottia gigantea</name>
    <name type="common">Giant owl limpet</name>
    <dbReference type="NCBI Taxonomy" id="225164"/>
    <lineage>
        <taxon>Eukaryota</taxon>
        <taxon>Metazoa</taxon>
        <taxon>Spiralia</taxon>
        <taxon>Lophotrochozoa</taxon>
        <taxon>Mollusca</taxon>
        <taxon>Gastropoda</taxon>
        <taxon>Patellogastropoda</taxon>
        <taxon>Lottioidea</taxon>
        <taxon>Lottiidae</taxon>
        <taxon>Lottia</taxon>
    </lineage>
</organism>
<dbReference type="RefSeq" id="XP_009064367.1">
    <property type="nucleotide sequence ID" value="XM_009066119.1"/>
</dbReference>
<reference evidence="1 2" key="1">
    <citation type="journal article" date="2013" name="Nature">
        <title>Insights into bilaterian evolution from three spiralian genomes.</title>
        <authorList>
            <person name="Simakov O."/>
            <person name="Marletaz F."/>
            <person name="Cho S.J."/>
            <person name="Edsinger-Gonzales E."/>
            <person name="Havlak P."/>
            <person name="Hellsten U."/>
            <person name="Kuo D.H."/>
            <person name="Larsson T."/>
            <person name="Lv J."/>
            <person name="Arendt D."/>
            <person name="Savage R."/>
            <person name="Osoegawa K."/>
            <person name="de Jong P."/>
            <person name="Grimwood J."/>
            <person name="Chapman J.A."/>
            <person name="Shapiro H."/>
            <person name="Aerts A."/>
            <person name="Otillar R.P."/>
            <person name="Terry A.Y."/>
            <person name="Boore J.L."/>
            <person name="Grigoriev I.V."/>
            <person name="Lindberg D.R."/>
            <person name="Seaver E.C."/>
            <person name="Weisblat D.A."/>
            <person name="Putnam N.H."/>
            <person name="Rokhsar D.S."/>
        </authorList>
    </citation>
    <scope>NUCLEOTIDE SEQUENCE [LARGE SCALE GENOMIC DNA]</scope>
</reference>
<dbReference type="EMBL" id="KB203357">
    <property type="protein sequence ID" value="ESO84981.1"/>
    <property type="molecule type" value="Genomic_DNA"/>
</dbReference>
<dbReference type="KEGG" id="lgi:LOTGIDRAFT_168240"/>